<dbReference type="Proteomes" id="UP001177003">
    <property type="component" value="Chromosome 8"/>
</dbReference>
<organism evidence="1 2">
    <name type="scientific">Lactuca saligna</name>
    <name type="common">Willowleaf lettuce</name>
    <dbReference type="NCBI Taxonomy" id="75948"/>
    <lineage>
        <taxon>Eukaryota</taxon>
        <taxon>Viridiplantae</taxon>
        <taxon>Streptophyta</taxon>
        <taxon>Embryophyta</taxon>
        <taxon>Tracheophyta</taxon>
        <taxon>Spermatophyta</taxon>
        <taxon>Magnoliopsida</taxon>
        <taxon>eudicotyledons</taxon>
        <taxon>Gunneridae</taxon>
        <taxon>Pentapetalae</taxon>
        <taxon>asterids</taxon>
        <taxon>campanulids</taxon>
        <taxon>Asterales</taxon>
        <taxon>Asteraceae</taxon>
        <taxon>Cichorioideae</taxon>
        <taxon>Cichorieae</taxon>
        <taxon>Lactucinae</taxon>
        <taxon>Lactuca</taxon>
    </lineage>
</organism>
<dbReference type="EMBL" id="OX465084">
    <property type="protein sequence ID" value="CAI9298673.1"/>
    <property type="molecule type" value="Genomic_DNA"/>
</dbReference>
<dbReference type="AlphaFoldDB" id="A0AA35ZTM0"/>
<evidence type="ECO:0000313" key="2">
    <source>
        <dbReference type="Proteomes" id="UP001177003"/>
    </source>
</evidence>
<sequence length="185" mass="20263">MVQSSDRMAGDLCYAATQTSTLMVATDNQVCLAGANKRQLKVLQGALTGMREEVHDSEAERQDPSERLEDQVSSLIRKKGTLASEFARYQRQLAHARVDGMVAREFANGVRGVREACEALGFEKEKQLSGCSTRAREPEVLDPSPVARRVEEVYVTLSSIAETDFVGLFRLGSWIMTASASFAVG</sequence>
<reference evidence="1" key="1">
    <citation type="submission" date="2023-04" db="EMBL/GenBank/DDBJ databases">
        <authorList>
            <person name="Vijverberg K."/>
            <person name="Xiong W."/>
            <person name="Schranz E."/>
        </authorList>
    </citation>
    <scope>NUCLEOTIDE SEQUENCE</scope>
</reference>
<gene>
    <name evidence="1" type="ORF">LSALG_LOCUS37422</name>
</gene>
<evidence type="ECO:0000313" key="1">
    <source>
        <dbReference type="EMBL" id="CAI9298673.1"/>
    </source>
</evidence>
<keyword evidence="2" id="KW-1185">Reference proteome</keyword>
<name>A0AA35ZTM0_LACSI</name>
<proteinExistence type="predicted"/>
<protein>
    <submittedName>
        <fullName evidence="1">Uncharacterized protein</fullName>
    </submittedName>
</protein>
<accession>A0AA35ZTM0</accession>